<gene>
    <name evidence="2" type="ORF">ATL40_2722</name>
</gene>
<evidence type="ECO:0000313" key="2">
    <source>
        <dbReference type="EMBL" id="PFG21102.1"/>
    </source>
</evidence>
<keyword evidence="1" id="KW-0472">Membrane</keyword>
<organism evidence="2 3">
    <name type="scientific">Serinibacter salmoneus</name>
    <dbReference type="NCBI Taxonomy" id="556530"/>
    <lineage>
        <taxon>Bacteria</taxon>
        <taxon>Bacillati</taxon>
        <taxon>Actinomycetota</taxon>
        <taxon>Actinomycetes</taxon>
        <taxon>Micrococcales</taxon>
        <taxon>Beutenbergiaceae</taxon>
        <taxon>Serinibacter</taxon>
    </lineage>
</organism>
<protein>
    <recommendedName>
        <fullName evidence="4">Flagellar biosynthesis protein FlhA</fullName>
    </recommendedName>
</protein>
<accession>A0A2A9D569</accession>
<reference evidence="2 3" key="1">
    <citation type="submission" date="2017-10" db="EMBL/GenBank/DDBJ databases">
        <title>Sequencing the genomes of 1000 actinobacteria strains.</title>
        <authorList>
            <person name="Klenk H.-P."/>
        </authorList>
    </citation>
    <scope>NUCLEOTIDE SEQUENCE [LARGE SCALE GENOMIC DNA]</scope>
    <source>
        <strain evidence="2 3">DSM 21801</strain>
    </source>
</reference>
<dbReference type="Proteomes" id="UP000224915">
    <property type="component" value="Unassembled WGS sequence"/>
</dbReference>
<sequence length="53" mass="6051">MSNLVRILFAIAAVVIAWFLLNFLLSALWLVWRLVLLAVIAVIVYLALQRLVK</sequence>
<evidence type="ECO:0000313" key="3">
    <source>
        <dbReference type="Proteomes" id="UP000224915"/>
    </source>
</evidence>
<dbReference type="RefSeq" id="WP_169925989.1">
    <property type="nucleotide sequence ID" value="NZ_PDJD01000001.1"/>
</dbReference>
<keyword evidence="1" id="KW-1133">Transmembrane helix</keyword>
<name>A0A2A9D569_9MICO</name>
<keyword evidence="1" id="KW-0812">Transmembrane</keyword>
<feature type="transmembrane region" description="Helical" evidence="1">
    <location>
        <begin position="7"/>
        <end position="24"/>
    </location>
</feature>
<dbReference type="EMBL" id="PDJD01000001">
    <property type="protein sequence ID" value="PFG21102.1"/>
    <property type="molecule type" value="Genomic_DNA"/>
</dbReference>
<evidence type="ECO:0008006" key="4">
    <source>
        <dbReference type="Google" id="ProtNLM"/>
    </source>
</evidence>
<proteinExistence type="predicted"/>
<comment type="caution">
    <text evidence="2">The sequence shown here is derived from an EMBL/GenBank/DDBJ whole genome shotgun (WGS) entry which is preliminary data.</text>
</comment>
<evidence type="ECO:0000256" key="1">
    <source>
        <dbReference type="SAM" id="Phobius"/>
    </source>
</evidence>
<dbReference type="AlphaFoldDB" id="A0A2A9D569"/>
<keyword evidence="3" id="KW-1185">Reference proteome</keyword>
<feature type="transmembrane region" description="Helical" evidence="1">
    <location>
        <begin position="30"/>
        <end position="48"/>
    </location>
</feature>